<keyword evidence="1" id="KW-0812">Transmembrane</keyword>
<organism evidence="2 3">
    <name type="scientific">Cellulomonas humilata</name>
    <dbReference type="NCBI Taxonomy" id="144055"/>
    <lineage>
        <taxon>Bacteria</taxon>
        <taxon>Bacillati</taxon>
        <taxon>Actinomycetota</taxon>
        <taxon>Actinomycetes</taxon>
        <taxon>Micrococcales</taxon>
        <taxon>Cellulomonadaceae</taxon>
        <taxon>Cellulomonas</taxon>
    </lineage>
</organism>
<name>A0ABU0EL77_9CELL</name>
<evidence type="ECO:0000256" key="1">
    <source>
        <dbReference type="SAM" id="Phobius"/>
    </source>
</evidence>
<keyword evidence="3" id="KW-1185">Reference proteome</keyword>
<gene>
    <name evidence="2" type="ORF">J2X26_004305</name>
</gene>
<dbReference type="RefSeq" id="WP_307494751.1">
    <property type="nucleotide sequence ID" value="NZ_JAUSVB010000008.1"/>
</dbReference>
<dbReference type="EMBL" id="JAUSVB010000008">
    <property type="protein sequence ID" value="MDQ0375962.1"/>
    <property type="molecule type" value="Genomic_DNA"/>
</dbReference>
<feature type="transmembrane region" description="Helical" evidence="1">
    <location>
        <begin position="12"/>
        <end position="38"/>
    </location>
</feature>
<accession>A0ABU0EL77</accession>
<evidence type="ECO:0000313" key="3">
    <source>
        <dbReference type="Proteomes" id="UP001239626"/>
    </source>
</evidence>
<dbReference type="Proteomes" id="UP001239626">
    <property type="component" value="Unassembled WGS sequence"/>
</dbReference>
<comment type="caution">
    <text evidence="2">The sequence shown here is derived from an EMBL/GenBank/DDBJ whole genome shotgun (WGS) entry which is preliminary data.</text>
</comment>
<protein>
    <submittedName>
        <fullName evidence="2">Uncharacterized protein</fullName>
    </submittedName>
</protein>
<keyword evidence="1" id="KW-0472">Membrane</keyword>
<evidence type="ECO:0000313" key="2">
    <source>
        <dbReference type="EMBL" id="MDQ0375962.1"/>
    </source>
</evidence>
<sequence>MAGLILSELGRWVRALVGPCVALAALAGLAVGSIGSLAVAPELHIAAVRAWQTADVLTALWLVWCVWRTGRRPVLDRRAASHLQDLRDRADVAGWSLVCVVELRESSPAGQHIVATDVRTGVAEGIWLSEVCALVGSYALIHRHTAGLDLVDVLPPTEMLAARRDEAVRARRLRRAWTVSVRRQHRRQRRAARAVARATEGMFRRRGRDRAAS</sequence>
<reference evidence="2 3" key="1">
    <citation type="submission" date="2023-07" db="EMBL/GenBank/DDBJ databases">
        <title>Sorghum-associated microbial communities from plants grown in Nebraska, USA.</title>
        <authorList>
            <person name="Schachtman D."/>
        </authorList>
    </citation>
    <scope>NUCLEOTIDE SEQUENCE [LARGE SCALE GENOMIC DNA]</scope>
    <source>
        <strain evidence="2 3">BE332</strain>
    </source>
</reference>
<feature type="transmembrane region" description="Helical" evidence="1">
    <location>
        <begin position="50"/>
        <end position="67"/>
    </location>
</feature>
<keyword evidence="1" id="KW-1133">Transmembrane helix</keyword>
<proteinExistence type="predicted"/>